<keyword evidence="3" id="KW-1185">Reference proteome</keyword>
<evidence type="ECO:0000313" key="3">
    <source>
        <dbReference type="Proteomes" id="UP000014155"/>
    </source>
</evidence>
<protein>
    <submittedName>
        <fullName evidence="2">Glycosyl hydrolase family 88 protein</fullName>
    </submittedName>
</protein>
<organism evidence="2 3">
    <name type="scientific">Ruminiclostridium cellobioparum subsp. termitidis CT1112</name>
    <dbReference type="NCBI Taxonomy" id="1195236"/>
    <lineage>
        <taxon>Bacteria</taxon>
        <taxon>Bacillati</taxon>
        <taxon>Bacillota</taxon>
        <taxon>Clostridia</taxon>
        <taxon>Eubacteriales</taxon>
        <taxon>Oscillospiraceae</taxon>
        <taxon>Ruminiclostridium</taxon>
    </lineage>
</organism>
<dbReference type="eggNOG" id="COG4225">
    <property type="taxonomic scope" value="Bacteria"/>
</dbReference>
<sequence length="320" mass="35708">MENDSVIRKVKQALLSMQRYSWEQGVAAQAFLEMGEKELVIQMSKAAVLNQLADGRLAAIGNISAVTDPAGIGEAVLYASEVTKDPELGSAVQKLLNWLLEKAPRNRDGIIYHVIEKPQMWVDSFYMSPPFLSAAGYHQEALKQIKGYISLLYNPEKKLFSHIWDESKNDFARKDFWGVGNGWALAGITRVIATLPEEFNAEKNELINFVKTVLDSCLGHMRTDGLFHDVLDNKDSFIETNLAQMAAYTIYRGMKAGWLGDVYLTFAETMRNAAHAKVDDLGFVQGVCGAPFFDRPGIAAEGQSFFLLMEAAAQEFYKSR</sequence>
<dbReference type="Gene3D" id="1.50.10.10">
    <property type="match status" value="1"/>
</dbReference>
<dbReference type="Proteomes" id="UP000014155">
    <property type="component" value="Unassembled WGS sequence"/>
</dbReference>
<dbReference type="GO" id="GO:0016787">
    <property type="term" value="F:hydrolase activity"/>
    <property type="evidence" value="ECO:0007669"/>
    <property type="project" value="UniProtKB-KW"/>
</dbReference>
<evidence type="ECO:0000256" key="1">
    <source>
        <dbReference type="ARBA" id="ARBA00022801"/>
    </source>
</evidence>
<reference evidence="2 3" key="1">
    <citation type="journal article" date="2013" name="Genome Announc.">
        <title>Draft Genome Sequence of the Cellulolytic, Mesophilic, Anaerobic Bacterium Clostridium termitidis Strain CT1112 (DSM 5398).</title>
        <authorList>
            <person name="Lal S."/>
            <person name="Ramachandran U."/>
            <person name="Zhang X."/>
            <person name="Munir R."/>
            <person name="Sparling R."/>
            <person name="Levin D.B."/>
        </authorList>
    </citation>
    <scope>NUCLEOTIDE SEQUENCE [LARGE SCALE GENOMIC DNA]</scope>
    <source>
        <strain evidence="2 3">CT1112</strain>
    </source>
</reference>
<dbReference type="STRING" id="1195236.CTER_1606"/>
<comment type="caution">
    <text evidence="2">The sequence shown here is derived from an EMBL/GenBank/DDBJ whole genome shotgun (WGS) entry which is preliminary data.</text>
</comment>
<keyword evidence="1 2" id="KW-0378">Hydrolase</keyword>
<dbReference type="RefSeq" id="WP_004625098.1">
    <property type="nucleotide sequence ID" value="NZ_AORV01000027.1"/>
</dbReference>
<dbReference type="Pfam" id="PF07470">
    <property type="entry name" value="Glyco_hydro_88"/>
    <property type="match status" value="1"/>
</dbReference>
<dbReference type="GO" id="GO:0005975">
    <property type="term" value="P:carbohydrate metabolic process"/>
    <property type="evidence" value="ECO:0007669"/>
    <property type="project" value="InterPro"/>
</dbReference>
<dbReference type="EMBL" id="AORV01000027">
    <property type="protein sequence ID" value="EMS72391.1"/>
    <property type="molecule type" value="Genomic_DNA"/>
</dbReference>
<evidence type="ECO:0000313" key="2">
    <source>
        <dbReference type="EMBL" id="EMS72391.1"/>
    </source>
</evidence>
<accession>S0FPY2</accession>
<name>S0FPY2_RUMCE</name>
<dbReference type="InterPro" id="IPR008928">
    <property type="entry name" value="6-hairpin_glycosidase_sf"/>
</dbReference>
<dbReference type="PANTHER" id="PTHR41814">
    <property type="entry name" value="EXPRESSED PROTEIN"/>
    <property type="match status" value="1"/>
</dbReference>
<dbReference type="AlphaFoldDB" id="S0FPY2"/>
<dbReference type="PATRIC" id="fig|1195236.3.peg.1932"/>
<proteinExistence type="predicted"/>
<dbReference type="InterPro" id="IPR010905">
    <property type="entry name" value="Glyco_hydro_88"/>
</dbReference>
<dbReference type="PANTHER" id="PTHR41814:SF1">
    <property type="entry name" value="CELLULASE"/>
    <property type="match status" value="1"/>
</dbReference>
<dbReference type="SUPFAM" id="SSF48208">
    <property type="entry name" value="Six-hairpin glycosidases"/>
    <property type="match status" value="1"/>
</dbReference>
<gene>
    <name evidence="2" type="ORF">CTER_1606</name>
</gene>
<dbReference type="InterPro" id="IPR012341">
    <property type="entry name" value="6hp_glycosidase-like_sf"/>
</dbReference>